<dbReference type="AlphaFoldDB" id="A0A3P6AUG5"/>
<evidence type="ECO:0000313" key="1">
    <source>
        <dbReference type="EMBL" id="VDC87718.1"/>
    </source>
</evidence>
<reference evidence="1" key="1">
    <citation type="submission" date="2018-11" db="EMBL/GenBank/DDBJ databases">
        <authorList>
            <consortium name="Genoscope - CEA"/>
            <person name="William W."/>
        </authorList>
    </citation>
    <scope>NUCLEOTIDE SEQUENCE</scope>
</reference>
<name>A0A3P6AUG5_BRAOL</name>
<gene>
    <name evidence="1" type="ORF">BOLC3T13982H</name>
</gene>
<proteinExistence type="predicted"/>
<accession>A0A3P6AUG5</accession>
<sequence>MRKEEEEATAGVVSTTTERRQRSRLDTDLEAVDDLCTDPELLFLMNLLLRFQQVKEEEKSILVEAVEGKLSPFAGTTHLDVAVERFFTVRDSAIEVVCAENSEIVFQMQVIT</sequence>
<protein>
    <submittedName>
        <fullName evidence="1">Uncharacterized protein</fullName>
    </submittedName>
</protein>
<dbReference type="EMBL" id="LR031872">
    <property type="protein sequence ID" value="VDC87718.1"/>
    <property type="molecule type" value="Genomic_DNA"/>
</dbReference>
<organism evidence="1">
    <name type="scientific">Brassica oleracea</name>
    <name type="common">Wild cabbage</name>
    <dbReference type="NCBI Taxonomy" id="3712"/>
    <lineage>
        <taxon>Eukaryota</taxon>
        <taxon>Viridiplantae</taxon>
        <taxon>Streptophyta</taxon>
        <taxon>Embryophyta</taxon>
        <taxon>Tracheophyta</taxon>
        <taxon>Spermatophyta</taxon>
        <taxon>Magnoliopsida</taxon>
        <taxon>eudicotyledons</taxon>
        <taxon>Gunneridae</taxon>
        <taxon>Pentapetalae</taxon>
        <taxon>rosids</taxon>
        <taxon>malvids</taxon>
        <taxon>Brassicales</taxon>
        <taxon>Brassicaceae</taxon>
        <taxon>Brassiceae</taxon>
        <taxon>Brassica</taxon>
    </lineage>
</organism>